<keyword evidence="5 6" id="KW-0472">Membrane</keyword>
<keyword evidence="2" id="KW-1003">Cell membrane</keyword>
<feature type="transmembrane region" description="Helical" evidence="6">
    <location>
        <begin position="323"/>
        <end position="343"/>
    </location>
</feature>
<feature type="transmembrane region" description="Helical" evidence="6">
    <location>
        <begin position="234"/>
        <end position="254"/>
    </location>
</feature>
<reference evidence="7 8" key="1">
    <citation type="submission" date="2016-12" db="EMBL/GenBank/DDBJ databases">
        <title>Complete genome sequence of Clostridium kluyveri JZZ isolated from the pit mud of a Chinese flavor liquor-making factory.</title>
        <authorList>
            <person name="Wang Y."/>
        </authorList>
    </citation>
    <scope>NUCLEOTIDE SEQUENCE [LARGE SCALE GENOMIC DNA]</scope>
    <source>
        <strain evidence="7 8">JZZ</strain>
    </source>
</reference>
<feature type="transmembrane region" description="Helical" evidence="6">
    <location>
        <begin position="160"/>
        <end position="179"/>
    </location>
</feature>
<feature type="transmembrane region" description="Helical" evidence="6">
    <location>
        <begin position="120"/>
        <end position="139"/>
    </location>
</feature>
<name>A0A1L5F7S6_CLOKL</name>
<feature type="transmembrane region" description="Helical" evidence="6">
    <location>
        <begin position="12"/>
        <end position="35"/>
    </location>
</feature>
<dbReference type="GO" id="GO:0005886">
    <property type="term" value="C:plasma membrane"/>
    <property type="evidence" value="ECO:0007669"/>
    <property type="project" value="UniProtKB-SubCell"/>
</dbReference>
<feature type="transmembrane region" description="Helical" evidence="6">
    <location>
        <begin position="47"/>
        <end position="69"/>
    </location>
</feature>
<dbReference type="PANTHER" id="PTHR30250:SF21">
    <property type="entry name" value="LIPID II FLIPPASE MURJ"/>
    <property type="match status" value="1"/>
</dbReference>
<sequence length="541" mass="58627">MKEQSTTKGFAILSMAGMLVKVLSVLYIPILMKIIGEEGYGLYGASYQIYAFIFVLANSGIPVAISKLISELAAVGNYRDAVKAFKIARFILVILGIVMAAFLMVFALPLAKATHYKEVYLSLINLAPAILFTSIASAYRGYFQGRGNMTPTAVSQVIEQILNTIFTLVFAAYLMRYGVEAGCAGGTMGTSIGALASASFLIMCYGKNNKFKAPEGALQVDNARLTTRELVRKIITYGLPITLCVGMTYAGNIVDLWNTKKRLMDGGISEIGATILYGYLTKYQQLLNVPISIISSLSMAILPAISAAVAIKNGKKIKDNINYSLRLCFLIAMPCAVGLSVLSGPVFSMLKFGKGSYIMTWGAIVLVLMSIMQIQTTILQSIGKLFTATFYSILGIAIKICVNYYLISIPEINILGAVAGSILGFIIPITLNHRIIKKSLGVKVSLISHAVRPALASAVMGAVVFFVYSSINYISLFIKFQYISNALSTVISILVGMATYAIALVLVGGIDSRDIQSMPVRVTKLMPKFILRKVFLKRKLL</sequence>
<proteinExistence type="predicted"/>
<comment type="subcellular location">
    <subcellularLocation>
        <location evidence="1">Cell membrane</location>
        <topology evidence="1">Multi-pass membrane protein</topology>
    </subcellularLocation>
</comment>
<feature type="transmembrane region" description="Helical" evidence="6">
    <location>
        <begin position="412"/>
        <end position="433"/>
    </location>
</feature>
<protein>
    <submittedName>
        <fullName evidence="7">Sporulation protein SpoVB</fullName>
    </submittedName>
</protein>
<dbReference type="Pfam" id="PF01943">
    <property type="entry name" value="Polysacc_synt"/>
    <property type="match status" value="1"/>
</dbReference>
<feature type="transmembrane region" description="Helical" evidence="6">
    <location>
        <begin position="90"/>
        <end position="108"/>
    </location>
</feature>
<dbReference type="PIRSF" id="PIRSF038958">
    <property type="entry name" value="PG_synth_SpoVB"/>
    <property type="match status" value="1"/>
</dbReference>
<evidence type="ECO:0000313" key="7">
    <source>
        <dbReference type="EMBL" id="APM38860.1"/>
    </source>
</evidence>
<feature type="transmembrane region" description="Helical" evidence="6">
    <location>
        <begin position="355"/>
        <end position="374"/>
    </location>
</feature>
<keyword evidence="4 6" id="KW-1133">Transmembrane helix</keyword>
<dbReference type="InterPro" id="IPR024923">
    <property type="entry name" value="PG_synth_SpoVB"/>
</dbReference>
<dbReference type="PANTHER" id="PTHR30250">
    <property type="entry name" value="PST FAMILY PREDICTED COLANIC ACID TRANSPORTER"/>
    <property type="match status" value="1"/>
</dbReference>
<feature type="transmembrane region" description="Helical" evidence="6">
    <location>
        <begin position="386"/>
        <end position="406"/>
    </location>
</feature>
<feature type="transmembrane region" description="Helical" evidence="6">
    <location>
        <begin position="289"/>
        <end position="311"/>
    </location>
</feature>
<dbReference type="CDD" id="cd13124">
    <property type="entry name" value="MATE_SpoVB_like"/>
    <property type="match status" value="1"/>
</dbReference>
<evidence type="ECO:0000256" key="1">
    <source>
        <dbReference type="ARBA" id="ARBA00004651"/>
    </source>
</evidence>
<feature type="transmembrane region" description="Helical" evidence="6">
    <location>
        <begin position="486"/>
        <end position="508"/>
    </location>
</feature>
<dbReference type="InterPro" id="IPR050833">
    <property type="entry name" value="Poly_Biosynth_Transport"/>
</dbReference>
<evidence type="ECO:0000256" key="2">
    <source>
        <dbReference type="ARBA" id="ARBA00022475"/>
    </source>
</evidence>
<organism evidence="7 8">
    <name type="scientific">Clostridium kluyveri</name>
    <dbReference type="NCBI Taxonomy" id="1534"/>
    <lineage>
        <taxon>Bacteria</taxon>
        <taxon>Bacillati</taxon>
        <taxon>Bacillota</taxon>
        <taxon>Clostridia</taxon>
        <taxon>Eubacteriales</taxon>
        <taxon>Clostridiaceae</taxon>
        <taxon>Clostridium</taxon>
    </lineage>
</organism>
<gene>
    <name evidence="7" type="ORF">BS101_08900</name>
</gene>
<dbReference type="InterPro" id="IPR002797">
    <property type="entry name" value="Polysacc_synth"/>
</dbReference>
<evidence type="ECO:0000256" key="5">
    <source>
        <dbReference type="ARBA" id="ARBA00023136"/>
    </source>
</evidence>
<dbReference type="Proteomes" id="UP000184604">
    <property type="component" value="Chromosome"/>
</dbReference>
<dbReference type="OrthoDB" id="9775950at2"/>
<evidence type="ECO:0000256" key="3">
    <source>
        <dbReference type="ARBA" id="ARBA00022692"/>
    </source>
</evidence>
<keyword evidence="3 6" id="KW-0812">Transmembrane</keyword>
<evidence type="ECO:0000313" key="8">
    <source>
        <dbReference type="Proteomes" id="UP000184604"/>
    </source>
</evidence>
<accession>A0A1L5F7S6</accession>
<evidence type="ECO:0000256" key="4">
    <source>
        <dbReference type="ARBA" id="ARBA00022989"/>
    </source>
</evidence>
<feature type="transmembrane region" description="Helical" evidence="6">
    <location>
        <begin position="454"/>
        <end position="474"/>
    </location>
</feature>
<dbReference type="EMBL" id="CP018335">
    <property type="protein sequence ID" value="APM38860.1"/>
    <property type="molecule type" value="Genomic_DNA"/>
</dbReference>
<evidence type="ECO:0000256" key="6">
    <source>
        <dbReference type="SAM" id="Phobius"/>
    </source>
</evidence>
<feature type="transmembrane region" description="Helical" evidence="6">
    <location>
        <begin position="185"/>
        <end position="205"/>
    </location>
</feature>
<dbReference type="RefSeq" id="WP_073538504.1">
    <property type="nucleotide sequence ID" value="NZ_CP018335.1"/>
</dbReference>
<dbReference type="AlphaFoldDB" id="A0A1L5F7S6"/>